<dbReference type="OrthoDB" id="3509362at2759"/>
<dbReference type="PANTHER" id="PTHR11695:SF294">
    <property type="entry name" value="RETICULON-4-INTERACTING PROTEIN 1, MITOCHONDRIAL"/>
    <property type="match status" value="1"/>
</dbReference>
<evidence type="ECO:0000256" key="1">
    <source>
        <dbReference type="ARBA" id="ARBA00004502"/>
    </source>
</evidence>
<evidence type="ECO:0000313" key="6">
    <source>
        <dbReference type="Proteomes" id="UP000000599"/>
    </source>
</evidence>
<dbReference type="KEGG" id="dha:DEHA2D08580g"/>
<dbReference type="HOGENOM" id="CLU_026673_3_3_1"/>
<dbReference type="FunCoup" id="Q6BSI6">
    <property type="interactions" value="154"/>
</dbReference>
<dbReference type="Gene3D" id="3.90.180.10">
    <property type="entry name" value="Medium-chain alcohol dehydrogenases, catalytic domain"/>
    <property type="match status" value="1"/>
</dbReference>
<dbReference type="GO" id="GO:0005811">
    <property type="term" value="C:lipid droplet"/>
    <property type="evidence" value="ECO:0007669"/>
    <property type="project" value="UniProtKB-SubCell"/>
</dbReference>
<dbReference type="STRING" id="284592.Q6BSI6"/>
<proteinExistence type="inferred from homology"/>
<organism evidence="5 6">
    <name type="scientific">Debaryomyces hansenii (strain ATCC 36239 / CBS 767 / BCRC 21394 / JCM 1990 / NBRC 0083 / IGC 2968)</name>
    <name type="common">Yeast</name>
    <name type="synonym">Torulaspora hansenii</name>
    <dbReference type="NCBI Taxonomy" id="284592"/>
    <lineage>
        <taxon>Eukaryota</taxon>
        <taxon>Fungi</taxon>
        <taxon>Dikarya</taxon>
        <taxon>Ascomycota</taxon>
        <taxon>Saccharomycotina</taxon>
        <taxon>Pichiomycetes</taxon>
        <taxon>Debaryomycetaceae</taxon>
        <taxon>Debaryomyces</taxon>
    </lineage>
</organism>
<dbReference type="InterPro" id="IPR013154">
    <property type="entry name" value="ADH-like_N"/>
</dbReference>
<dbReference type="AlphaFoldDB" id="Q6BSI6"/>
<dbReference type="SMART" id="SM00829">
    <property type="entry name" value="PKS_ER"/>
    <property type="match status" value="1"/>
</dbReference>
<keyword evidence="6" id="KW-1185">Reference proteome</keyword>
<sequence>MTFDKEKLKYRAVTYSTSDKPMSITEQTISLIKQADGSFDLPSNTILVKVHSAALNPLDLVLYNSSNRLFSYYNDQQGVGRDYSGTIVAIGDVAAKKTDFCIGDNVCGMYTHILGKGTVSEYVLLDAMSVSDSSVVTVPKNLSLNEAAAWPLVLGTALAMTQGRIKIGSDAKVLVLGGSTAVGRFCIQLCKNHFKAGEVIATCSSSSAPIIREMGADDTIDYTRYPSIEGQVLQAAESGKFDIILDCCGNGDLFASMPKILKPKSHYVTIAGDKKFKYSKVSLFNNIMPTLKPIFRMLLSSIGLTSYSFTITGVRPGKQWAELGKQLIEDEKVKITVDSVHQFENFLDAIERMESQRASGKIIIELDV</sequence>
<feature type="domain" description="Enoyl reductase (ER)" evidence="4">
    <location>
        <begin position="37"/>
        <end position="364"/>
    </location>
</feature>
<dbReference type="InterPro" id="IPR011032">
    <property type="entry name" value="GroES-like_sf"/>
</dbReference>
<dbReference type="Gene3D" id="3.40.50.720">
    <property type="entry name" value="NAD(P)-binding Rossmann-like Domain"/>
    <property type="match status" value="1"/>
</dbReference>
<evidence type="ECO:0000313" key="5">
    <source>
        <dbReference type="EMBL" id="CAG86980.1"/>
    </source>
</evidence>
<evidence type="ECO:0000256" key="2">
    <source>
        <dbReference type="ARBA" id="ARBA00022677"/>
    </source>
</evidence>
<dbReference type="Pfam" id="PF08240">
    <property type="entry name" value="ADH_N"/>
    <property type="match status" value="1"/>
</dbReference>
<dbReference type="GO" id="GO:0005739">
    <property type="term" value="C:mitochondrion"/>
    <property type="evidence" value="ECO:0007669"/>
    <property type="project" value="TreeGrafter"/>
</dbReference>
<evidence type="ECO:0000256" key="3">
    <source>
        <dbReference type="ARBA" id="ARBA00038249"/>
    </source>
</evidence>
<keyword evidence="2" id="KW-0551">Lipid droplet</keyword>
<dbReference type="InterPro" id="IPR020843">
    <property type="entry name" value="ER"/>
</dbReference>
<dbReference type="SUPFAM" id="SSF50129">
    <property type="entry name" value="GroES-like"/>
    <property type="match status" value="1"/>
</dbReference>
<dbReference type="OMA" id="IDWKLQD"/>
<dbReference type="eggNOG" id="KOG1198">
    <property type="taxonomic scope" value="Eukaryota"/>
</dbReference>
<comment type="similarity">
    <text evidence="3">Belongs to the YIM1 family.</text>
</comment>
<reference evidence="5 6" key="1">
    <citation type="journal article" date="2004" name="Nature">
        <title>Genome evolution in yeasts.</title>
        <authorList>
            <consortium name="Genolevures"/>
            <person name="Dujon B."/>
            <person name="Sherman D."/>
            <person name="Fischer G."/>
            <person name="Durrens P."/>
            <person name="Casaregola S."/>
            <person name="Lafontaine I."/>
            <person name="de Montigny J."/>
            <person name="Marck C."/>
            <person name="Neuveglise C."/>
            <person name="Talla E."/>
            <person name="Goffard N."/>
            <person name="Frangeul L."/>
            <person name="Aigle M."/>
            <person name="Anthouard V."/>
            <person name="Babour A."/>
            <person name="Barbe V."/>
            <person name="Barnay S."/>
            <person name="Blanchin S."/>
            <person name="Beckerich J.M."/>
            <person name="Beyne E."/>
            <person name="Bleykasten C."/>
            <person name="Boisrame A."/>
            <person name="Boyer J."/>
            <person name="Cattolico L."/>
            <person name="Confanioleri F."/>
            <person name="de Daruvar A."/>
            <person name="Despons L."/>
            <person name="Fabre E."/>
            <person name="Fairhead C."/>
            <person name="Ferry-Dumazet H."/>
            <person name="Groppi A."/>
            <person name="Hantraye F."/>
            <person name="Hennequin C."/>
            <person name="Jauniaux N."/>
            <person name="Joyet P."/>
            <person name="Kachouri R."/>
            <person name="Kerrest A."/>
            <person name="Koszul R."/>
            <person name="Lemaire M."/>
            <person name="Lesur I."/>
            <person name="Ma L."/>
            <person name="Muller H."/>
            <person name="Nicaud J.M."/>
            <person name="Nikolski M."/>
            <person name="Oztas S."/>
            <person name="Ozier-Kalogeropoulos O."/>
            <person name="Pellenz S."/>
            <person name="Potier S."/>
            <person name="Richard G.F."/>
            <person name="Straub M.L."/>
            <person name="Suleau A."/>
            <person name="Swennene D."/>
            <person name="Tekaia F."/>
            <person name="Wesolowski-Louvel M."/>
            <person name="Westhof E."/>
            <person name="Wirth B."/>
            <person name="Zeniou-Meyer M."/>
            <person name="Zivanovic I."/>
            <person name="Bolotin-Fukuhara M."/>
            <person name="Thierry A."/>
            <person name="Bouchier C."/>
            <person name="Caudron B."/>
            <person name="Scarpelli C."/>
            <person name="Gaillardin C."/>
            <person name="Weissenbach J."/>
            <person name="Wincker P."/>
            <person name="Souciet J.L."/>
        </authorList>
    </citation>
    <scope>NUCLEOTIDE SEQUENCE [LARGE SCALE GENOMIC DNA]</scope>
    <source>
        <strain evidence="6">ATCC 36239 / CBS 767 / BCRC 21394 / JCM 1990 / NBRC 0083 / IGC 2968</strain>
    </source>
</reference>
<protein>
    <submittedName>
        <fullName evidence="5">DEHA2D08580p</fullName>
    </submittedName>
</protein>
<dbReference type="InterPro" id="IPR050700">
    <property type="entry name" value="YIM1/Zinc_Alcohol_DH_Fams"/>
</dbReference>
<dbReference type="InParanoid" id="Q6BSI6"/>
<dbReference type="VEuPathDB" id="FungiDB:DEHA2D08580g"/>
<dbReference type="GO" id="GO:0016491">
    <property type="term" value="F:oxidoreductase activity"/>
    <property type="evidence" value="ECO:0007669"/>
    <property type="project" value="InterPro"/>
</dbReference>
<gene>
    <name evidence="5" type="ordered locus">DEHA2D08580g</name>
</gene>
<dbReference type="Proteomes" id="UP000000599">
    <property type="component" value="Chromosome D"/>
</dbReference>
<name>Q6BSI6_DEBHA</name>
<dbReference type="SUPFAM" id="SSF51735">
    <property type="entry name" value="NAD(P)-binding Rossmann-fold domains"/>
    <property type="match status" value="1"/>
</dbReference>
<dbReference type="PANTHER" id="PTHR11695">
    <property type="entry name" value="ALCOHOL DEHYDROGENASE RELATED"/>
    <property type="match status" value="1"/>
</dbReference>
<dbReference type="CDD" id="cd08247">
    <property type="entry name" value="AST1_like"/>
    <property type="match status" value="1"/>
</dbReference>
<accession>Q6BSI6</accession>
<dbReference type="InterPro" id="IPR036291">
    <property type="entry name" value="NAD(P)-bd_dom_sf"/>
</dbReference>
<comment type="subcellular location">
    <subcellularLocation>
        <location evidence="1">Lipid droplet</location>
    </subcellularLocation>
</comment>
<evidence type="ECO:0000259" key="4">
    <source>
        <dbReference type="SMART" id="SM00829"/>
    </source>
</evidence>
<dbReference type="RefSeq" id="XP_458834.1">
    <property type="nucleotide sequence ID" value="XM_458834.2"/>
</dbReference>
<dbReference type="EMBL" id="CR382136">
    <property type="protein sequence ID" value="CAG86980.1"/>
    <property type="molecule type" value="Genomic_DNA"/>
</dbReference>
<dbReference type="Pfam" id="PF13602">
    <property type="entry name" value="ADH_zinc_N_2"/>
    <property type="match status" value="1"/>
</dbReference>
<dbReference type="GeneID" id="2901321"/>